<dbReference type="PANTHER" id="PTHR43873">
    <property type="entry name" value="COBYRINATE A,C-DIAMIDE SYNTHASE"/>
    <property type="match status" value="1"/>
</dbReference>
<dbReference type="PANTHER" id="PTHR43873:SF1">
    <property type="entry name" value="COBYRINATE A,C-DIAMIDE SYNTHASE"/>
    <property type="match status" value="1"/>
</dbReference>
<dbReference type="HAMAP" id="MF_00027">
    <property type="entry name" value="CobB_CbiA"/>
    <property type="match status" value="1"/>
</dbReference>
<organism evidence="3">
    <name type="scientific">hydrothermal vent metagenome</name>
    <dbReference type="NCBI Taxonomy" id="652676"/>
    <lineage>
        <taxon>unclassified sequences</taxon>
        <taxon>metagenomes</taxon>
        <taxon>ecological metagenomes</taxon>
    </lineage>
</organism>
<dbReference type="EMBL" id="UOFY01000008">
    <property type="protein sequence ID" value="VAX06493.1"/>
    <property type="molecule type" value="Genomic_DNA"/>
</dbReference>
<gene>
    <name evidence="3" type="ORF">MNBD_GAMMA25-1909</name>
</gene>
<sequence length="484" mass="53421">MIYSQGASIAVPPFLLGYPVTINRLLISAAHKSSGKTTLSVGLCAAFRTQGKIVQSFKKGPDYIDPMWLSRACGRDCHNLDFYTMQHDEILATLDKYSAASDISIIEGNKGLYDGLDIEGSNSNAALAQLTQSPVLLVINVQGVTRGIAPLILGYQNFEPDINIAGVILNQIRGSRHESKLRAVIDYYTDVPVVGAVYHNPDLQITERHLGLIPSNETQEADDKVAQIGQLIAEQVELDKIMQIATSASTLPDYQFKREPLPKPITSVRIAIARDAAFGFYYPEDFEALETAGASLVFFDTLQDTDLPDCDALFIGGGFPEANMQALADNQSLREKIYNAIENGMPAYAECGGLMYLSRCIHWNEQRHDMVGVIPADTRMYKTPQGRGYIQLTETGHSLWPASAESSEPVIIPGHEFHYSTLENADDLKFAYRVVRGAGIDGENDGIVYKNLQANYAHLRDTSANHWAQRFVAFIHKNLKSSKK</sequence>
<dbReference type="Pfam" id="PF07685">
    <property type="entry name" value="GATase_3"/>
    <property type="match status" value="1"/>
</dbReference>
<dbReference type="CDD" id="cd05388">
    <property type="entry name" value="CobB_N"/>
    <property type="match status" value="1"/>
</dbReference>
<dbReference type="Gene3D" id="3.40.50.300">
    <property type="entry name" value="P-loop containing nucleotide triphosphate hydrolases"/>
    <property type="match status" value="1"/>
</dbReference>
<dbReference type="CDD" id="cd03130">
    <property type="entry name" value="GATase1_CobB"/>
    <property type="match status" value="1"/>
</dbReference>
<proteinExistence type="inferred from homology"/>
<dbReference type="GO" id="GO:0042242">
    <property type="term" value="F:cobyrinic acid a,c-diamide synthase activity"/>
    <property type="evidence" value="ECO:0007669"/>
    <property type="project" value="InterPro"/>
</dbReference>
<dbReference type="SUPFAM" id="SSF52540">
    <property type="entry name" value="P-loop containing nucleoside triphosphate hydrolases"/>
    <property type="match status" value="1"/>
</dbReference>
<dbReference type="AlphaFoldDB" id="A0A3B1B3G3"/>
<dbReference type="InterPro" id="IPR011698">
    <property type="entry name" value="GATase_3"/>
</dbReference>
<keyword evidence="1" id="KW-0315">Glutamine amidotransferase</keyword>
<accession>A0A3B1B3G3</accession>
<dbReference type="PROSITE" id="PS51274">
    <property type="entry name" value="GATASE_COBBQ"/>
    <property type="match status" value="1"/>
</dbReference>
<dbReference type="SUPFAM" id="SSF52317">
    <property type="entry name" value="Class I glutamine amidotransferase-like"/>
    <property type="match status" value="1"/>
</dbReference>
<evidence type="ECO:0000259" key="2">
    <source>
        <dbReference type="Pfam" id="PF07685"/>
    </source>
</evidence>
<reference evidence="3" key="1">
    <citation type="submission" date="2018-06" db="EMBL/GenBank/DDBJ databases">
        <authorList>
            <person name="Zhirakovskaya E."/>
        </authorList>
    </citation>
    <scope>NUCLEOTIDE SEQUENCE</scope>
</reference>
<evidence type="ECO:0000256" key="1">
    <source>
        <dbReference type="ARBA" id="ARBA00022962"/>
    </source>
</evidence>
<protein>
    <submittedName>
        <fullName evidence="3">Protein similar to cobyrinic acid a,c-diamide synthetase clustered with dissimilatory sulfite reductase</fullName>
    </submittedName>
</protein>
<dbReference type="NCBIfam" id="TIGR00379">
    <property type="entry name" value="cobB"/>
    <property type="match status" value="1"/>
</dbReference>
<name>A0A3B1B3G3_9ZZZZ</name>
<feature type="domain" description="CobB/CobQ-like glutamine amidotransferase" evidence="2">
    <location>
        <begin position="269"/>
        <end position="459"/>
    </location>
</feature>
<dbReference type="InterPro" id="IPR027417">
    <property type="entry name" value="P-loop_NTPase"/>
</dbReference>
<dbReference type="Gene3D" id="3.40.50.880">
    <property type="match status" value="1"/>
</dbReference>
<dbReference type="NCBIfam" id="NF002204">
    <property type="entry name" value="PRK01077.1"/>
    <property type="match status" value="1"/>
</dbReference>
<dbReference type="Pfam" id="PF13500">
    <property type="entry name" value="AAA_26"/>
    <property type="match status" value="1"/>
</dbReference>
<dbReference type="InterPro" id="IPR029062">
    <property type="entry name" value="Class_I_gatase-like"/>
</dbReference>
<evidence type="ECO:0000313" key="3">
    <source>
        <dbReference type="EMBL" id="VAX06493.1"/>
    </source>
</evidence>
<dbReference type="InterPro" id="IPR004484">
    <property type="entry name" value="CbiA/CobB_synth"/>
</dbReference>